<evidence type="ECO:0000256" key="2">
    <source>
        <dbReference type="SAM" id="Phobius"/>
    </source>
</evidence>
<sequence>MKINSIIFILFINVILWNFISTSSKRKGGKLSKSEGSPSNKKEKQLYNNVTDLKIKNNCKTKIPKEIYPNDNTQEALINDYLNKNKKFVAALNQAQNNTNIIFVLNRFTNEEYKKEYIKGIIALYHFGEVSMNNLLIKLKIQHRFVQLVLAAHGICIYNNRGSTKHTKGVVKEDLDKLNEKIKNGINTITVTEETINQILKTPHNENPKNRKNKNFEEETDEEEYEEDFEEDSNEFHQMEENYFQPTTSNLFQTPEDHDEYYWENWNEMTEDKSK</sequence>
<name>A0A1I8BSF1_MELHA</name>
<evidence type="ECO:0000313" key="3">
    <source>
        <dbReference type="Proteomes" id="UP000095281"/>
    </source>
</evidence>
<keyword evidence="2" id="KW-0812">Transmembrane</keyword>
<accession>A0A1I8BSF1</accession>
<feature type="compositionally biased region" description="Basic and acidic residues" evidence="1">
    <location>
        <begin position="203"/>
        <end position="217"/>
    </location>
</feature>
<proteinExistence type="predicted"/>
<reference evidence="4" key="1">
    <citation type="submission" date="2016-11" db="UniProtKB">
        <authorList>
            <consortium name="WormBaseParasite"/>
        </authorList>
    </citation>
    <scope>IDENTIFICATION</scope>
</reference>
<feature type="region of interest" description="Disordered" evidence="1">
    <location>
        <begin position="202"/>
        <end position="234"/>
    </location>
</feature>
<keyword evidence="2" id="KW-0472">Membrane</keyword>
<evidence type="ECO:0000313" key="4">
    <source>
        <dbReference type="WBParaSite" id="MhA1_Contig481.frz3.gene15"/>
    </source>
</evidence>
<feature type="transmembrane region" description="Helical" evidence="2">
    <location>
        <begin position="6"/>
        <end position="24"/>
    </location>
</feature>
<organism evidence="3 4">
    <name type="scientific">Meloidogyne hapla</name>
    <name type="common">Root-knot nematode worm</name>
    <dbReference type="NCBI Taxonomy" id="6305"/>
    <lineage>
        <taxon>Eukaryota</taxon>
        <taxon>Metazoa</taxon>
        <taxon>Ecdysozoa</taxon>
        <taxon>Nematoda</taxon>
        <taxon>Chromadorea</taxon>
        <taxon>Rhabditida</taxon>
        <taxon>Tylenchina</taxon>
        <taxon>Tylenchomorpha</taxon>
        <taxon>Tylenchoidea</taxon>
        <taxon>Meloidogynidae</taxon>
        <taxon>Meloidogyninae</taxon>
        <taxon>Meloidogyne</taxon>
    </lineage>
</organism>
<evidence type="ECO:0000256" key="1">
    <source>
        <dbReference type="SAM" id="MobiDB-lite"/>
    </source>
</evidence>
<dbReference type="AlphaFoldDB" id="A0A1I8BSF1"/>
<keyword evidence="3" id="KW-1185">Reference proteome</keyword>
<protein>
    <submittedName>
        <fullName evidence="4">Uncharacterized protein</fullName>
    </submittedName>
</protein>
<dbReference type="Proteomes" id="UP000095281">
    <property type="component" value="Unplaced"/>
</dbReference>
<dbReference type="WBParaSite" id="MhA1_Contig481.frz3.gene15">
    <property type="protein sequence ID" value="MhA1_Contig481.frz3.gene15"/>
    <property type="gene ID" value="MhA1_Contig481.frz3.gene15"/>
</dbReference>
<keyword evidence="2" id="KW-1133">Transmembrane helix</keyword>
<feature type="compositionally biased region" description="Acidic residues" evidence="1">
    <location>
        <begin position="218"/>
        <end position="233"/>
    </location>
</feature>